<dbReference type="RefSeq" id="WP_282679731.1">
    <property type="nucleotide sequence ID" value="NZ_JAOTLW010000017.1"/>
</dbReference>
<comment type="caution">
    <text evidence="2">The sequence shown here is derived from an EMBL/GenBank/DDBJ whole genome shotgun (WGS) entry which is preliminary data.</text>
</comment>
<feature type="transmembrane region" description="Helical" evidence="1">
    <location>
        <begin position="78"/>
        <end position="100"/>
    </location>
</feature>
<dbReference type="Pfam" id="PF09622">
    <property type="entry name" value="DUF2391"/>
    <property type="match status" value="1"/>
</dbReference>
<feature type="transmembrane region" description="Helical" evidence="1">
    <location>
        <begin position="112"/>
        <end position="130"/>
    </location>
</feature>
<feature type="transmembrane region" description="Helical" evidence="1">
    <location>
        <begin position="15"/>
        <end position="32"/>
    </location>
</feature>
<dbReference type="EMBL" id="JAOTLW010000017">
    <property type="protein sequence ID" value="MDI5832992.1"/>
    <property type="molecule type" value="Genomic_DNA"/>
</dbReference>
<reference evidence="2 3" key="1">
    <citation type="submission" date="2022-09" db="EMBL/GenBank/DDBJ databases">
        <title>The outer-membrane cytochrome OmcA is essential for infection of Shewanella oneidensis by a zebrafish-associated bacteriophage.</title>
        <authorList>
            <person name="Grenfell A.W."/>
            <person name="Intile P."/>
            <person name="Mcfarlane J."/>
            <person name="Leung D."/>
            <person name="Abdalla K."/>
            <person name="Wold M."/>
            <person name="Kees E."/>
            <person name="Gralnick J."/>
        </authorList>
    </citation>
    <scope>NUCLEOTIDE SEQUENCE [LARGE SCALE GENOMIC DNA]</scope>
    <source>
        <strain evidence="2 3">NF-5</strain>
    </source>
</reference>
<keyword evidence="1" id="KW-0812">Transmembrane</keyword>
<evidence type="ECO:0000256" key="1">
    <source>
        <dbReference type="SAM" id="Phobius"/>
    </source>
</evidence>
<keyword evidence="3" id="KW-1185">Reference proteome</keyword>
<sequence length="137" mass="15278">MAFQFDTYRFNTEDAIQVCVGAFALAVPIGFSEEAWQLGETLPLLNLLMLFGLSLLFLGAFTYQSVFQQNIRHRLPVFIFRIIIAYLISACVVSLVLLCLDKLPLIDDTMTSFKRIIVISMPASMGAIVVDSFGLMS</sequence>
<evidence type="ECO:0000313" key="3">
    <source>
        <dbReference type="Proteomes" id="UP001159075"/>
    </source>
</evidence>
<dbReference type="Proteomes" id="UP001159075">
    <property type="component" value="Unassembled WGS sequence"/>
</dbReference>
<protein>
    <submittedName>
        <fullName evidence="2">DUF2391 family protein</fullName>
    </submittedName>
</protein>
<name>A0ABT6UGA4_9GAMM</name>
<evidence type="ECO:0000313" key="2">
    <source>
        <dbReference type="EMBL" id="MDI5832992.1"/>
    </source>
</evidence>
<keyword evidence="1" id="KW-1133">Transmembrane helix</keyword>
<keyword evidence="1" id="KW-0472">Membrane</keyword>
<gene>
    <name evidence="2" type="ORF">ODY93_15535</name>
</gene>
<organism evidence="2 3">
    <name type="scientific">Shewanella xiamenensis</name>
    <dbReference type="NCBI Taxonomy" id="332186"/>
    <lineage>
        <taxon>Bacteria</taxon>
        <taxon>Pseudomonadati</taxon>
        <taxon>Pseudomonadota</taxon>
        <taxon>Gammaproteobacteria</taxon>
        <taxon>Alteromonadales</taxon>
        <taxon>Shewanellaceae</taxon>
        <taxon>Shewanella</taxon>
    </lineage>
</organism>
<accession>A0ABT6UGA4</accession>
<feature type="transmembrane region" description="Helical" evidence="1">
    <location>
        <begin position="44"/>
        <end position="66"/>
    </location>
</feature>
<dbReference type="InterPro" id="IPR024464">
    <property type="entry name" value="DUF2391"/>
</dbReference>
<proteinExistence type="predicted"/>